<dbReference type="EMBL" id="BARS01024747">
    <property type="protein sequence ID" value="GAG11429.1"/>
    <property type="molecule type" value="Genomic_DNA"/>
</dbReference>
<feature type="transmembrane region" description="Helical" evidence="1">
    <location>
        <begin position="20"/>
        <end position="40"/>
    </location>
</feature>
<keyword evidence="1" id="KW-0812">Transmembrane</keyword>
<gene>
    <name evidence="2" type="ORF">S01H1_39238</name>
</gene>
<comment type="caution">
    <text evidence="2">The sequence shown here is derived from an EMBL/GenBank/DDBJ whole genome shotgun (WGS) entry which is preliminary data.</text>
</comment>
<evidence type="ECO:0000313" key="2">
    <source>
        <dbReference type="EMBL" id="GAG11429.1"/>
    </source>
</evidence>
<dbReference type="PANTHER" id="PTHR36851:SF1">
    <property type="entry name" value="GLYCO_TRANS_2-LIKE DOMAIN-CONTAINING PROTEIN"/>
    <property type="match status" value="1"/>
</dbReference>
<feature type="non-terminal residue" evidence="2">
    <location>
        <position position="237"/>
    </location>
</feature>
<name>X0V011_9ZZZZ</name>
<evidence type="ECO:0008006" key="3">
    <source>
        <dbReference type="Google" id="ProtNLM"/>
    </source>
</evidence>
<keyword evidence="1" id="KW-0472">Membrane</keyword>
<sequence length="237" mass="26974">MGKKLRTILENHEPRVQRALEVLPGAIAWSVILFPIWGALVIPRIVAYFTVGFLVYWFYHSCAAAFFGIKGYRKIRQSEVTNWQQKYRKDKDKSSLEWEQIRHLIIIPNVNESIEKLSQTLNCLVNQEGINTDQLIVVLAMEARVAGAQLKAEKLIVKFEGRFGKLLATFHPDGLPGEIVGKASNEAWAAKKAKKLLVDKEGLDIKKITITSCDADSCFHARYFAALTYYFTINKNR</sequence>
<evidence type="ECO:0000256" key="1">
    <source>
        <dbReference type="SAM" id="Phobius"/>
    </source>
</evidence>
<organism evidence="2">
    <name type="scientific">marine sediment metagenome</name>
    <dbReference type="NCBI Taxonomy" id="412755"/>
    <lineage>
        <taxon>unclassified sequences</taxon>
        <taxon>metagenomes</taxon>
        <taxon>ecological metagenomes</taxon>
    </lineage>
</organism>
<keyword evidence="1" id="KW-1133">Transmembrane helix</keyword>
<reference evidence="2" key="1">
    <citation type="journal article" date="2014" name="Front. Microbiol.">
        <title>High frequency of phylogenetically diverse reductive dehalogenase-homologous genes in deep subseafloor sedimentary metagenomes.</title>
        <authorList>
            <person name="Kawai M."/>
            <person name="Futagami T."/>
            <person name="Toyoda A."/>
            <person name="Takaki Y."/>
            <person name="Nishi S."/>
            <person name="Hori S."/>
            <person name="Arai W."/>
            <person name="Tsubouchi T."/>
            <person name="Morono Y."/>
            <person name="Uchiyama I."/>
            <person name="Ito T."/>
            <person name="Fujiyama A."/>
            <person name="Inagaki F."/>
            <person name="Takami H."/>
        </authorList>
    </citation>
    <scope>NUCLEOTIDE SEQUENCE</scope>
    <source>
        <strain evidence="2">Expedition CK06-06</strain>
    </source>
</reference>
<accession>X0V011</accession>
<proteinExistence type="predicted"/>
<feature type="transmembrane region" description="Helical" evidence="1">
    <location>
        <begin position="46"/>
        <end position="69"/>
    </location>
</feature>
<protein>
    <recommendedName>
        <fullName evidence="3">Glycosyltransferase 2-like domain-containing protein</fullName>
    </recommendedName>
</protein>
<dbReference type="PANTHER" id="PTHR36851">
    <property type="entry name" value="UNNAMED PRODUCT"/>
    <property type="match status" value="1"/>
</dbReference>
<dbReference type="AlphaFoldDB" id="X0V011"/>